<feature type="compositionally biased region" description="Basic and acidic residues" evidence="2">
    <location>
        <begin position="223"/>
        <end position="235"/>
    </location>
</feature>
<evidence type="ECO:0000256" key="1">
    <source>
        <dbReference type="SAM" id="Coils"/>
    </source>
</evidence>
<evidence type="ECO:0000313" key="3">
    <source>
        <dbReference type="EMBL" id="EKC18405.1"/>
    </source>
</evidence>
<gene>
    <name evidence="3" type="ORF">CGI_10012771</name>
</gene>
<feature type="coiled-coil region" evidence="1">
    <location>
        <begin position="509"/>
        <end position="536"/>
    </location>
</feature>
<feature type="region of interest" description="Disordered" evidence="2">
    <location>
        <begin position="42"/>
        <end position="177"/>
    </location>
</feature>
<evidence type="ECO:0000256" key="2">
    <source>
        <dbReference type="SAM" id="MobiDB-lite"/>
    </source>
</evidence>
<name>K1PPM9_MAGGI</name>
<organism evidence="3">
    <name type="scientific">Magallana gigas</name>
    <name type="common">Pacific oyster</name>
    <name type="synonym">Crassostrea gigas</name>
    <dbReference type="NCBI Taxonomy" id="29159"/>
    <lineage>
        <taxon>Eukaryota</taxon>
        <taxon>Metazoa</taxon>
        <taxon>Spiralia</taxon>
        <taxon>Lophotrochozoa</taxon>
        <taxon>Mollusca</taxon>
        <taxon>Bivalvia</taxon>
        <taxon>Autobranchia</taxon>
        <taxon>Pteriomorphia</taxon>
        <taxon>Ostreida</taxon>
        <taxon>Ostreoidea</taxon>
        <taxon>Ostreidae</taxon>
        <taxon>Magallana</taxon>
    </lineage>
</organism>
<feature type="region of interest" description="Disordered" evidence="2">
    <location>
        <begin position="423"/>
        <end position="490"/>
    </location>
</feature>
<feature type="compositionally biased region" description="Basic and acidic residues" evidence="2">
    <location>
        <begin position="241"/>
        <end position="306"/>
    </location>
</feature>
<dbReference type="HOGENOM" id="CLU_394968_0_0_1"/>
<feature type="compositionally biased region" description="Basic and acidic residues" evidence="2">
    <location>
        <begin position="450"/>
        <end position="490"/>
    </location>
</feature>
<protein>
    <submittedName>
        <fullName evidence="3">Uncharacterized protein</fullName>
    </submittedName>
</protein>
<feature type="region of interest" description="Disordered" evidence="2">
    <location>
        <begin position="366"/>
        <end position="387"/>
    </location>
</feature>
<accession>K1PPM9</accession>
<feature type="region of interest" description="Disordered" evidence="2">
    <location>
        <begin position="605"/>
        <end position="685"/>
    </location>
</feature>
<feature type="compositionally biased region" description="Basic and acidic residues" evidence="2">
    <location>
        <begin position="42"/>
        <end position="100"/>
    </location>
</feature>
<feature type="region of interest" description="Disordered" evidence="2">
    <location>
        <begin position="223"/>
        <end position="307"/>
    </location>
</feature>
<feature type="compositionally biased region" description="Basic and acidic residues" evidence="2">
    <location>
        <begin position="423"/>
        <end position="442"/>
    </location>
</feature>
<keyword evidence="1" id="KW-0175">Coiled coil</keyword>
<proteinExistence type="predicted"/>
<reference evidence="3" key="1">
    <citation type="journal article" date="2012" name="Nature">
        <title>The oyster genome reveals stress adaptation and complexity of shell formation.</title>
        <authorList>
            <person name="Zhang G."/>
            <person name="Fang X."/>
            <person name="Guo X."/>
            <person name="Li L."/>
            <person name="Luo R."/>
            <person name="Xu F."/>
            <person name="Yang P."/>
            <person name="Zhang L."/>
            <person name="Wang X."/>
            <person name="Qi H."/>
            <person name="Xiong Z."/>
            <person name="Que H."/>
            <person name="Xie Y."/>
            <person name="Holland P.W."/>
            <person name="Paps J."/>
            <person name="Zhu Y."/>
            <person name="Wu F."/>
            <person name="Chen Y."/>
            <person name="Wang J."/>
            <person name="Peng C."/>
            <person name="Meng J."/>
            <person name="Yang L."/>
            <person name="Liu J."/>
            <person name="Wen B."/>
            <person name="Zhang N."/>
            <person name="Huang Z."/>
            <person name="Zhu Q."/>
            <person name="Feng Y."/>
            <person name="Mount A."/>
            <person name="Hedgecock D."/>
            <person name="Xu Z."/>
            <person name="Liu Y."/>
            <person name="Domazet-Loso T."/>
            <person name="Du Y."/>
            <person name="Sun X."/>
            <person name="Zhang S."/>
            <person name="Liu B."/>
            <person name="Cheng P."/>
            <person name="Jiang X."/>
            <person name="Li J."/>
            <person name="Fan D."/>
            <person name="Wang W."/>
            <person name="Fu W."/>
            <person name="Wang T."/>
            <person name="Wang B."/>
            <person name="Zhang J."/>
            <person name="Peng Z."/>
            <person name="Li Y."/>
            <person name="Li N."/>
            <person name="Wang J."/>
            <person name="Chen M."/>
            <person name="He Y."/>
            <person name="Tan F."/>
            <person name="Song X."/>
            <person name="Zheng Q."/>
            <person name="Huang R."/>
            <person name="Yang H."/>
            <person name="Du X."/>
            <person name="Chen L."/>
            <person name="Yang M."/>
            <person name="Gaffney P.M."/>
            <person name="Wang S."/>
            <person name="Luo L."/>
            <person name="She Z."/>
            <person name="Ming Y."/>
            <person name="Huang W."/>
            <person name="Zhang S."/>
            <person name="Huang B."/>
            <person name="Zhang Y."/>
            <person name="Qu T."/>
            <person name="Ni P."/>
            <person name="Miao G."/>
            <person name="Wang J."/>
            <person name="Wang Q."/>
            <person name="Steinberg C.E."/>
            <person name="Wang H."/>
            <person name="Li N."/>
            <person name="Qian L."/>
            <person name="Zhang G."/>
            <person name="Li Y."/>
            <person name="Yang H."/>
            <person name="Liu X."/>
            <person name="Wang J."/>
            <person name="Yin Y."/>
            <person name="Wang J."/>
        </authorList>
    </citation>
    <scope>NUCLEOTIDE SEQUENCE [LARGE SCALE GENOMIC DNA]</scope>
    <source>
        <strain evidence="3">05x7-T-G4-1.051#20</strain>
    </source>
</reference>
<feature type="compositionally biased region" description="Basic and acidic residues" evidence="2">
    <location>
        <begin position="366"/>
        <end position="377"/>
    </location>
</feature>
<dbReference type="EMBL" id="JH816010">
    <property type="protein sequence ID" value="EKC18405.1"/>
    <property type="molecule type" value="Genomic_DNA"/>
</dbReference>
<dbReference type="AlphaFoldDB" id="K1PPM9"/>
<feature type="compositionally biased region" description="Basic and acidic residues" evidence="2">
    <location>
        <begin position="109"/>
        <end position="162"/>
    </location>
</feature>
<sequence>MHENSDSDLKAVTIRESVVVIDDDVKLSKVTIMKQVEDTVVKLQENEPKKLEENKSELKKNEKEEHPEYCEKNDYELNKVEKEKEQKEDNSRNYESKFMEAKCTGTNPKDSERKRYEHKVVKMIDEQIDKSKCNHSDLEKLENSKDSKNKVKEIEEKHDNKENTSTPKLSDSNKNELCRDEKIHKNHGMFGECTSDHKDIAVYGNVVFKNSDDKVNEVNIIQKVEETNIKLPENKEELEEKSELKEDEKGKHPEYSENNKFKLRKDKKDEQYKHSRYYESISKEDEKPDENHEGSKSRNQDRKEVQMIDIQLNQSKGSISDFAKIENLKEKEEKIMKIDTKHNLELQDNLHKEDTSFELLHCSKKDESKEYESKCDNDELYEDSASDHKDFAKRESVLIEDNAIKSLKWTIVKKVEELEVKLQEDQQEELEKRSGLKVDERPGYSNNNDYELRKGMKEEQQKEHSRNYESRFKEDEKPKKNCDDSESRIQDHKEFKIINVEQDQSECCNSDFTANSKEKENEIKKKEAKYDLESQDELDTKDTSTKVLCHFKIDKSKEADIKCGNHEVYEDSVSDHKNVTINESVVIEDRDLKISETTTCTMKADKEAEVKFPEDQLEKLDERSELKEEGKEDHPEYSENENKIEEHSRNFESRLKEDEKPGKSHEDFKSKCDGHKEVKMRDKQLDQSECSILDFEKK</sequence>
<dbReference type="InParanoid" id="K1PPM9"/>